<dbReference type="Proteomes" id="UP000028826">
    <property type="component" value="Unassembled WGS sequence"/>
</dbReference>
<gene>
    <name evidence="1" type="ORF">CN97_13250</name>
</gene>
<keyword evidence="2" id="KW-1185">Reference proteome</keyword>
<evidence type="ECO:0008006" key="3">
    <source>
        <dbReference type="Google" id="ProtNLM"/>
    </source>
</evidence>
<protein>
    <recommendedName>
        <fullName evidence="3">DUF2946 domain-containing protein</fullName>
    </recommendedName>
</protein>
<name>A0A086Y8U9_9RHOB</name>
<accession>A0A086Y8U9</accession>
<comment type="caution">
    <text evidence="1">The sequence shown here is derived from an EMBL/GenBank/DDBJ whole genome shotgun (WGS) entry which is preliminary data.</text>
</comment>
<reference evidence="1 2" key="1">
    <citation type="submission" date="2014-03" db="EMBL/GenBank/DDBJ databases">
        <title>Genome of Haematobacter massiliensis CCUG 47968.</title>
        <authorList>
            <person name="Wang D."/>
            <person name="Wang G."/>
        </authorList>
    </citation>
    <scope>NUCLEOTIDE SEQUENCE [LARGE SCALE GENOMIC DNA]</scope>
    <source>
        <strain evidence="1 2">CCUG 47968</strain>
    </source>
</reference>
<dbReference type="EMBL" id="JGYG01000003">
    <property type="protein sequence ID" value="KFI30699.1"/>
    <property type="molecule type" value="Genomic_DNA"/>
</dbReference>
<proteinExistence type="predicted"/>
<evidence type="ECO:0000313" key="2">
    <source>
        <dbReference type="Proteomes" id="UP000028826"/>
    </source>
</evidence>
<sequence length="121" mass="12542">MVRAMIVGLLRLLSVLLVVAGVLLPKVSAAAVSLGLVDLRYVVICSGDGMRVVVLDGNGAPVEEVRSDPCAFPHALDHAPTPPLPGMVWRLSGTVYATLGPLTLRAGAPSFNPLPRGPPLS</sequence>
<organism evidence="1 2">
    <name type="scientific">Haematobacter massiliensis</name>
    <dbReference type="NCBI Taxonomy" id="195105"/>
    <lineage>
        <taxon>Bacteria</taxon>
        <taxon>Pseudomonadati</taxon>
        <taxon>Pseudomonadota</taxon>
        <taxon>Alphaproteobacteria</taxon>
        <taxon>Rhodobacterales</taxon>
        <taxon>Paracoccaceae</taxon>
        <taxon>Haematobacter</taxon>
    </lineage>
</organism>
<evidence type="ECO:0000313" key="1">
    <source>
        <dbReference type="EMBL" id="KFI30699.1"/>
    </source>
</evidence>
<dbReference type="AlphaFoldDB" id="A0A086Y8U9"/>